<reference evidence="11 12" key="1">
    <citation type="journal article" date="2017" name="Int. J. Syst. Evol. Microbiol.">
        <title>Achromobacter aloeverae sp. nov., isolated from the root of Aloe vera (L.) Burm.f.</title>
        <authorList>
            <person name="Kuncharoen N."/>
            <person name="Muramatsu Y."/>
            <person name="Shibata C."/>
            <person name="Kamakura Y."/>
            <person name="Nakagawa Y."/>
            <person name="Tanasupawat S."/>
        </authorList>
    </citation>
    <scope>NUCLEOTIDE SEQUENCE [LARGE SCALE GENOMIC DNA]</scope>
    <source>
        <strain evidence="11 12">AVA-1</strain>
    </source>
</reference>
<dbReference type="GO" id="GO:0005886">
    <property type="term" value="C:plasma membrane"/>
    <property type="evidence" value="ECO:0007669"/>
    <property type="project" value="UniProtKB-SubCell"/>
</dbReference>
<dbReference type="EMBL" id="PYAL01000002">
    <property type="protein sequence ID" value="RXN91502.1"/>
    <property type="molecule type" value="Genomic_DNA"/>
</dbReference>
<keyword evidence="8 9" id="KW-0472">Membrane</keyword>
<dbReference type="Pfam" id="PF00999">
    <property type="entry name" value="Na_H_Exchanger"/>
    <property type="match status" value="1"/>
</dbReference>
<evidence type="ECO:0000256" key="4">
    <source>
        <dbReference type="ARBA" id="ARBA00022475"/>
    </source>
</evidence>
<evidence type="ECO:0000256" key="1">
    <source>
        <dbReference type="ARBA" id="ARBA00004651"/>
    </source>
</evidence>
<feature type="transmembrane region" description="Helical" evidence="9">
    <location>
        <begin position="373"/>
        <end position="390"/>
    </location>
</feature>
<dbReference type="Gene3D" id="1.20.1530.20">
    <property type="match status" value="1"/>
</dbReference>
<feature type="transmembrane region" description="Helical" evidence="9">
    <location>
        <begin position="34"/>
        <end position="54"/>
    </location>
</feature>
<feature type="transmembrane region" description="Helical" evidence="9">
    <location>
        <begin position="316"/>
        <end position="333"/>
    </location>
</feature>
<evidence type="ECO:0000256" key="5">
    <source>
        <dbReference type="ARBA" id="ARBA00022692"/>
    </source>
</evidence>
<evidence type="ECO:0000256" key="2">
    <source>
        <dbReference type="ARBA" id="ARBA00022448"/>
    </source>
</evidence>
<feature type="transmembrane region" description="Helical" evidence="9">
    <location>
        <begin position="188"/>
        <end position="209"/>
    </location>
</feature>
<organism evidence="11 12">
    <name type="scientific">Achromobacter aloeverae</name>
    <dbReference type="NCBI Taxonomy" id="1750518"/>
    <lineage>
        <taxon>Bacteria</taxon>
        <taxon>Pseudomonadati</taxon>
        <taxon>Pseudomonadota</taxon>
        <taxon>Betaproteobacteria</taxon>
        <taxon>Burkholderiales</taxon>
        <taxon>Alcaligenaceae</taxon>
        <taxon>Achromobacter</taxon>
    </lineage>
</organism>
<evidence type="ECO:0000259" key="10">
    <source>
        <dbReference type="Pfam" id="PF00999"/>
    </source>
</evidence>
<comment type="subcellular location">
    <subcellularLocation>
        <location evidence="1">Cell membrane</location>
        <topology evidence="1">Multi-pass membrane protein</topology>
    </subcellularLocation>
</comment>
<dbReference type="GO" id="GO:0015297">
    <property type="term" value="F:antiporter activity"/>
    <property type="evidence" value="ECO:0007669"/>
    <property type="project" value="UniProtKB-KW"/>
</dbReference>
<keyword evidence="7" id="KW-0406">Ion transport</keyword>
<evidence type="ECO:0000313" key="11">
    <source>
        <dbReference type="EMBL" id="RXN91502.1"/>
    </source>
</evidence>
<feature type="domain" description="Cation/H+ exchanger transmembrane" evidence="10">
    <location>
        <begin position="17"/>
        <end position="427"/>
    </location>
</feature>
<proteinExistence type="predicted"/>
<keyword evidence="2" id="KW-0813">Transport</keyword>
<comment type="caution">
    <text evidence="11">The sequence shown here is derived from an EMBL/GenBank/DDBJ whole genome shotgun (WGS) entry which is preliminary data.</text>
</comment>
<keyword evidence="3" id="KW-0050">Antiport</keyword>
<dbReference type="OrthoDB" id="9810860at2"/>
<feature type="transmembrane region" description="Helical" evidence="9">
    <location>
        <begin position="402"/>
        <end position="420"/>
    </location>
</feature>
<evidence type="ECO:0000256" key="3">
    <source>
        <dbReference type="ARBA" id="ARBA00022449"/>
    </source>
</evidence>
<keyword evidence="4" id="KW-1003">Cell membrane</keyword>
<dbReference type="PANTHER" id="PTHR32507">
    <property type="entry name" value="NA(+)/H(+) ANTIPORTER 1"/>
    <property type="match status" value="1"/>
</dbReference>
<feature type="transmembrane region" description="Helical" evidence="9">
    <location>
        <begin position="6"/>
        <end position="27"/>
    </location>
</feature>
<dbReference type="PANTHER" id="PTHR32507:SF8">
    <property type="entry name" value="CNH1P"/>
    <property type="match status" value="1"/>
</dbReference>
<keyword evidence="5 9" id="KW-0812">Transmembrane</keyword>
<dbReference type="InterPro" id="IPR006153">
    <property type="entry name" value="Cation/H_exchanger_TM"/>
</dbReference>
<gene>
    <name evidence="11" type="ORF">C7R54_10230</name>
</gene>
<dbReference type="InterPro" id="IPR038770">
    <property type="entry name" value="Na+/solute_symporter_sf"/>
</dbReference>
<evidence type="ECO:0000256" key="6">
    <source>
        <dbReference type="ARBA" id="ARBA00022989"/>
    </source>
</evidence>
<dbReference type="RefSeq" id="WP_129150075.1">
    <property type="nucleotide sequence ID" value="NZ_JBHSDO010000013.1"/>
</dbReference>
<feature type="transmembrane region" description="Helical" evidence="9">
    <location>
        <begin position="92"/>
        <end position="115"/>
    </location>
</feature>
<sequence>MFEAVWFLLIGGLLIFMGLARSVIAGLPMTGAMVYLAFGFLIGPAGLGLLDLDIYRDVHVLRVLAETGLLISLFSIGMHLRIPLGSSRWRLVLRLALPAMILTIAAMALTGFYILGWSAGVALLAAAALAPTDPVLANELRPREAGDNEPLRFALSGEGGANDGAAYPFVLIGLAVCNLGHPDAQSPATLALSLAWGVLGAVVVGWLMGTATEALVARLRIRYATALGYEGFLALGLMSACYGVALLIHSYAFLAVFAAGVALRRKEMHETGEETPSEALEQVARGDMQHAAKHPDLAHAYLAESMMTFSVELEHLVELGLMLLIGSVVSSYWRDMLQWQSLVAVLVLFFVARPVSVWLSLVGTDMSPIQRLLAGWLGIRGVGSFFYLLFALEHTDADNIHPIAPVLLAVIVASVFLHGISASPLLNRYFHANGNAAASRTSARPDRE</sequence>
<evidence type="ECO:0000313" key="12">
    <source>
        <dbReference type="Proteomes" id="UP000290849"/>
    </source>
</evidence>
<dbReference type="GO" id="GO:1902600">
    <property type="term" value="P:proton transmembrane transport"/>
    <property type="evidence" value="ECO:0007669"/>
    <property type="project" value="InterPro"/>
</dbReference>
<feature type="transmembrane region" description="Helical" evidence="9">
    <location>
        <begin position="339"/>
        <end position="361"/>
    </location>
</feature>
<keyword evidence="6 9" id="KW-1133">Transmembrane helix</keyword>
<name>A0A4Q1HNF3_9BURK</name>
<evidence type="ECO:0000256" key="9">
    <source>
        <dbReference type="SAM" id="Phobius"/>
    </source>
</evidence>
<protein>
    <submittedName>
        <fullName evidence="11">Sodium:proton antiporter</fullName>
    </submittedName>
</protein>
<dbReference type="AlphaFoldDB" id="A0A4Q1HNF3"/>
<evidence type="ECO:0000256" key="8">
    <source>
        <dbReference type="ARBA" id="ARBA00023136"/>
    </source>
</evidence>
<evidence type="ECO:0000256" key="7">
    <source>
        <dbReference type="ARBA" id="ARBA00023065"/>
    </source>
</evidence>
<accession>A0A4Q1HNF3</accession>
<feature type="transmembrane region" description="Helical" evidence="9">
    <location>
        <begin position="60"/>
        <end position="80"/>
    </location>
</feature>
<keyword evidence="12" id="KW-1185">Reference proteome</keyword>
<dbReference type="Proteomes" id="UP000290849">
    <property type="component" value="Unassembled WGS sequence"/>
</dbReference>